<protein>
    <recommendedName>
        <fullName evidence="3">2OG-Fe dioxygenase family protein</fullName>
    </recommendedName>
</protein>
<gene>
    <name evidence="1" type="ORF">GCM10010305_18330</name>
</gene>
<sequence>MTAPDGAVRIRPPAGDCAEGLARETARTGFACLRGDRVRQLLPADALEEFRAAWEDLEPDTGIPGGKLFRLRRYGRLRVEVAADGSTSFAPLPHTAFRQDVIRMWRGRERVFAPVPPEVLLHEGMLALVGMDARAATRLGGTSAWEVGVHLIRVLAEPGGEGEPTPEGRHRDGHAYIGMHLLRRDRCGGGLSTVHPEGGEPVRLTLLDPLDSMFVDDSRVTHEVSPIGPLGGTAIRDMLLVDLNPAVPAGG</sequence>
<evidence type="ECO:0000313" key="2">
    <source>
        <dbReference type="Proteomes" id="UP000644020"/>
    </source>
</evidence>
<proteinExistence type="predicted"/>
<evidence type="ECO:0008006" key="3">
    <source>
        <dbReference type="Google" id="ProtNLM"/>
    </source>
</evidence>
<dbReference type="InterPro" id="IPR018724">
    <property type="entry name" value="2OG-Fe_dioxygenase"/>
</dbReference>
<dbReference type="Pfam" id="PF10014">
    <property type="entry name" value="2OG-Fe_Oxy_2"/>
    <property type="match status" value="1"/>
</dbReference>
<comment type="caution">
    <text evidence="1">The sequence shown here is derived from an EMBL/GenBank/DDBJ whole genome shotgun (WGS) entry which is preliminary data.</text>
</comment>
<dbReference type="AlphaFoldDB" id="A0A918SWM4"/>
<organism evidence="1 2">
    <name type="scientific">Streptomyces termitum</name>
    <dbReference type="NCBI Taxonomy" id="67368"/>
    <lineage>
        <taxon>Bacteria</taxon>
        <taxon>Bacillati</taxon>
        <taxon>Actinomycetota</taxon>
        <taxon>Actinomycetes</taxon>
        <taxon>Kitasatosporales</taxon>
        <taxon>Streptomycetaceae</taxon>
        <taxon>Streptomyces</taxon>
    </lineage>
</organism>
<reference evidence="1" key="2">
    <citation type="submission" date="2020-09" db="EMBL/GenBank/DDBJ databases">
        <authorList>
            <person name="Sun Q."/>
            <person name="Ohkuma M."/>
        </authorList>
    </citation>
    <scope>NUCLEOTIDE SEQUENCE</scope>
    <source>
        <strain evidence="1">JCM 4518</strain>
    </source>
</reference>
<dbReference type="EMBL" id="BMUL01000004">
    <property type="protein sequence ID" value="GHA75918.1"/>
    <property type="molecule type" value="Genomic_DNA"/>
</dbReference>
<evidence type="ECO:0000313" key="1">
    <source>
        <dbReference type="EMBL" id="GHA75918.1"/>
    </source>
</evidence>
<keyword evidence="2" id="KW-1185">Reference proteome</keyword>
<reference evidence="1" key="1">
    <citation type="journal article" date="2014" name="Int. J. Syst. Evol. Microbiol.">
        <title>Complete genome sequence of Corynebacterium casei LMG S-19264T (=DSM 44701T), isolated from a smear-ripened cheese.</title>
        <authorList>
            <consortium name="US DOE Joint Genome Institute (JGI-PGF)"/>
            <person name="Walter F."/>
            <person name="Albersmeier A."/>
            <person name="Kalinowski J."/>
            <person name="Ruckert C."/>
        </authorList>
    </citation>
    <scope>NUCLEOTIDE SEQUENCE</scope>
    <source>
        <strain evidence="1">JCM 4518</strain>
    </source>
</reference>
<dbReference type="Proteomes" id="UP000644020">
    <property type="component" value="Unassembled WGS sequence"/>
</dbReference>
<accession>A0A918SWM4</accession>
<dbReference type="GO" id="GO:0051213">
    <property type="term" value="F:dioxygenase activity"/>
    <property type="evidence" value="ECO:0007669"/>
    <property type="project" value="InterPro"/>
</dbReference>
<dbReference type="Gene3D" id="2.60.120.620">
    <property type="entry name" value="q2cbj1_9rhob like domain"/>
    <property type="match status" value="1"/>
</dbReference>
<name>A0A918SWM4_9ACTN</name>